<dbReference type="SUPFAM" id="SSF53448">
    <property type="entry name" value="Nucleotide-diphospho-sugar transferases"/>
    <property type="match status" value="1"/>
</dbReference>
<dbReference type="AlphaFoldDB" id="A0A7J5JBR5"/>
<dbReference type="EMBL" id="WCSB01000034">
    <property type="protein sequence ID" value="KAB4447926.1"/>
    <property type="molecule type" value="Genomic_DNA"/>
</dbReference>
<name>A0A7J5JBR5_BACT4</name>
<comment type="caution">
    <text evidence="1">The sequence shown here is derived from an EMBL/GenBank/DDBJ whole genome shotgun (WGS) entry which is preliminary data.</text>
</comment>
<dbReference type="RefSeq" id="WP_130042352.1">
    <property type="nucleotide sequence ID" value="NZ_JAGURF010000003.1"/>
</dbReference>
<dbReference type="Proteomes" id="UP000460317">
    <property type="component" value="Unassembled WGS sequence"/>
</dbReference>
<evidence type="ECO:0000313" key="1">
    <source>
        <dbReference type="EMBL" id="KAB4447926.1"/>
    </source>
</evidence>
<dbReference type="InterPro" id="IPR029044">
    <property type="entry name" value="Nucleotide-diphossugar_trans"/>
</dbReference>
<evidence type="ECO:0008006" key="3">
    <source>
        <dbReference type="Google" id="ProtNLM"/>
    </source>
</evidence>
<gene>
    <name evidence="1" type="ORF">GAN93_23050</name>
</gene>
<proteinExistence type="predicted"/>
<organism evidence="1 2">
    <name type="scientific">Bacteroides thetaiotaomicron</name>
    <dbReference type="NCBI Taxonomy" id="818"/>
    <lineage>
        <taxon>Bacteria</taxon>
        <taxon>Pseudomonadati</taxon>
        <taxon>Bacteroidota</taxon>
        <taxon>Bacteroidia</taxon>
        <taxon>Bacteroidales</taxon>
        <taxon>Bacteroidaceae</taxon>
        <taxon>Bacteroides</taxon>
    </lineage>
</organism>
<reference evidence="1 2" key="1">
    <citation type="journal article" date="2019" name="Nat. Med.">
        <title>A library of human gut bacterial isolates paired with longitudinal multiomics data enables mechanistic microbiome research.</title>
        <authorList>
            <person name="Poyet M."/>
            <person name="Groussin M."/>
            <person name="Gibbons S.M."/>
            <person name="Avila-Pacheco J."/>
            <person name="Jiang X."/>
            <person name="Kearney S.M."/>
            <person name="Perrotta A.R."/>
            <person name="Berdy B."/>
            <person name="Zhao S."/>
            <person name="Lieberman T.D."/>
            <person name="Swanson P.K."/>
            <person name="Smith M."/>
            <person name="Roesemann S."/>
            <person name="Alexander J.E."/>
            <person name="Rich S.A."/>
            <person name="Livny J."/>
            <person name="Vlamakis H."/>
            <person name="Clish C."/>
            <person name="Bullock K."/>
            <person name="Deik A."/>
            <person name="Scott J."/>
            <person name="Pierce K.A."/>
            <person name="Xavier R.J."/>
            <person name="Alm E.J."/>
        </authorList>
    </citation>
    <scope>NUCLEOTIDE SEQUENCE [LARGE SCALE GENOMIC DNA]</scope>
    <source>
        <strain evidence="1 2">BIOML-A165</strain>
    </source>
</reference>
<sequence length="274" mass="31630">MKKILIACVNYNTYDYTKKYLDSIEKAFINVKDVCEIFVCVADNTAINFTDIDCNYSNISCKSFPYHKNYGYMGGAVKILEDLGETYVNTFDYVIISNVDIELDYAFFTELLRVDSTGLGWIVPSVYRTQLEMSNENPFLLSRPSINKLNAYILMYTFPKLYDIYGKIHAEKQIAKINENCEVERYIFAGMGSIFIFTKELIHNNYPMTFPCFMYGEEIYYGELVRKANLKTKFFPNIKVYDVGGVSTGSLGSKRKCSMNKDSLKIIKKYMLSD</sequence>
<evidence type="ECO:0000313" key="2">
    <source>
        <dbReference type="Proteomes" id="UP000460317"/>
    </source>
</evidence>
<dbReference type="Gene3D" id="3.90.550.10">
    <property type="entry name" value="Spore Coat Polysaccharide Biosynthesis Protein SpsA, Chain A"/>
    <property type="match status" value="1"/>
</dbReference>
<accession>A0A7J5JBR5</accession>
<protein>
    <recommendedName>
        <fullName evidence="3">Glycosyltransferase family 2 protein</fullName>
    </recommendedName>
</protein>